<protein>
    <recommendedName>
        <fullName evidence="10">PHD-type domain-containing protein</fullName>
    </recommendedName>
</protein>
<feature type="compositionally biased region" description="Polar residues" evidence="5">
    <location>
        <begin position="490"/>
        <end position="507"/>
    </location>
</feature>
<dbReference type="GO" id="GO:0008270">
    <property type="term" value="F:zinc ion binding"/>
    <property type="evidence" value="ECO:0007669"/>
    <property type="project" value="UniProtKB-KW"/>
</dbReference>
<dbReference type="PROSITE" id="PS50222">
    <property type="entry name" value="EF_HAND_2"/>
    <property type="match status" value="1"/>
</dbReference>
<accession>A0ABD0KAI9</accession>
<feature type="compositionally biased region" description="Low complexity" evidence="5">
    <location>
        <begin position="348"/>
        <end position="360"/>
    </location>
</feature>
<dbReference type="Pfam" id="PF16744">
    <property type="entry name" value="zf-RING_15"/>
    <property type="match status" value="1"/>
</dbReference>
<feature type="region of interest" description="Disordered" evidence="5">
    <location>
        <begin position="1"/>
        <end position="68"/>
    </location>
</feature>
<dbReference type="PROSITE" id="PS01359">
    <property type="entry name" value="ZF_PHD_1"/>
    <property type="match status" value="1"/>
</dbReference>
<feature type="domain" description="EF-hand" evidence="7">
    <location>
        <begin position="263"/>
        <end position="298"/>
    </location>
</feature>
<dbReference type="Pfam" id="PF13202">
    <property type="entry name" value="EF-hand_5"/>
    <property type="match status" value="1"/>
</dbReference>
<feature type="compositionally biased region" description="Low complexity" evidence="5">
    <location>
        <begin position="520"/>
        <end position="533"/>
    </location>
</feature>
<proteinExistence type="predicted"/>
<evidence type="ECO:0000256" key="5">
    <source>
        <dbReference type="SAM" id="MobiDB-lite"/>
    </source>
</evidence>
<organism evidence="8 9">
    <name type="scientific">Batillaria attramentaria</name>
    <dbReference type="NCBI Taxonomy" id="370345"/>
    <lineage>
        <taxon>Eukaryota</taxon>
        <taxon>Metazoa</taxon>
        <taxon>Spiralia</taxon>
        <taxon>Lophotrochozoa</taxon>
        <taxon>Mollusca</taxon>
        <taxon>Gastropoda</taxon>
        <taxon>Caenogastropoda</taxon>
        <taxon>Sorbeoconcha</taxon>
        <taxon>Cerithioidea</taxon>
        <taxon>Batillariidae</taxon>
        <taxon>Batillaria</taxon>
    </lineage>
</organism>
<gene>
    <name evidence="8" type="ORF">BaRGS_00024707</name>
</gene>
<evidence type="ECO:0000256" key="2">
    <source>
        <dbReference type="ARBA" id="ARBA00022771"/>
    </source>
</evidence>
<dbReference type="Proteomes" id="UP001519460">
    <property type="component" value="Unassembled WGS sequence"/>
</dbReference>
<dbReference type="Gene3D" id="3.30.40.10">
    <property type="entry name" value="Zinc/RING finger domain, C3HC4 (zinc finger)"/>
    <property type="match status" value="1"/>
</dbReference>
<keyword evidence="9" id="KW-1185">Reference proteome</keyword>
<evidence type="ECO:0000259" key="6">
    <source>
        <dbReference type="PROSITE" id="PS50016"/>
    </source>
</evidence>
<feature type="compositionally biased region" description="Basic and acidic residues" evidence="5">
    <location>
        <begin position="1"/>
        <end position="13"/>
    </location>
</feature>
<evidence type="ECO:0000256" key="4">
    <source>
        <dbReference type="PROSITE-ProRule" id="PRU00146"/>
    </source>
</evidence>
<feature type="region of interest" description="Disordered" evidence="5">
    <location>
        <begin position="348"/>
        <end position="552"/>
    </location>
</feature>
<dbReference type="AlphaFoldDB" id="A0ABD0KAI9"/>
<reference evidence="8 9" key="1">
    <citation type="journal article" date="2023" name="Sci. Data">
        <title>Genome assembly of the Korean intertidal mud-creeper Batillaria attramentaria.</title>
        <authorList>
            <person name="Patra A.K."/>
            <person name="Ho P.T."/>
            <person name="Jun S."/>
            <person name="Lee S.J."/>
            <person name="Kim Y."/>
            <person name="Won Y.J."/>
        </authorList>
    </citation>
    <scope>NUCLEOTIDE SEQUENCE [LARGE SCALE GENOMIC DNA]</scope>
    <source>
        <strain evidence="8">Wonlab-2016</strain>
    </source>
</reference>
<dbReference type="SMART" id="SM00249">
    <property type="entry name" value="PHD"/>
    <property type="match status" value="1"/>
</dbReference>
<dbReference type="PROSITE" id="PS50016">
    <property type="entry name" value="ZF_PHD_2"/>
    <property type="match status" value="1"/>
</dbReference>
<evidence type="ECO:0000313" key="9">
    <source>
        <dbReference type="Proteomes" id="UP001519460"/>
    </source>
</evidence>
<dbReference type="InterPro" id="IPR011011">
    <property type="entry name" value="Znf_FYVE_PHD"/>
</dbReference>
<name>A0ABD0KAI9_9CAEN</name>
<dbReference type="InterPro" id="IPR031946">
    <property type="entry name" value="KIAA1045_Zf_RING"/>
</dbReference>
<evidence type="ECO:0008006" key="10">
    <source>
        <dbReference type="Google" id="ProtNLM"/>
    </source>
</evidence>
<dbReference type="InterPro" id="IPR002048">
    <property type="entry name" value="EF_hand_dom"/>
</dbReference>
<evidence type="ECO:0000313" key="8">
    <source>
        <dbReference type="EMBL" id="KAK7484095.1"/>
    </source>
</evidence>
<keyword evidence="2 4" id="KW-0863">Zinc-finger</keyword>
<keyword evidence="1" id="KW-0479">Metal-binding</keyword>
<dbReference type="Gene3D" id="1.10.238.10">
    <property type="entry name" value="EF-hand"/>
    <property type="match status" value="1"/>
</dbReference>
<evidence type="ECO:0000256" key="1">
    <source>
        <dbReference type="ARBA" id="ARBA00022723"/>
    </source>
</evidence>
<dbReference type="InterPro" id="IPR011992">
    <property type="entry name" value="EF-hand-dom_pair"/>
</dbReference>
<feature type="domain" description="PHD-type" evidence="6">
    <location>
        <begin position="107"/>
        <end position="163"/>
    </location>
</feature>
<feature type="compositionally biased region" description="Polar residues" evidence="5">
    <location>
        <begin position="375"/>
        <end position="418"/>
    </location>
</feature>
<evidence type="ECO:0000256" key="3">
    <source>
        <dbReference type="ARBA" id="ARBA00022833"/>
    </source>
</evidence>
<evidence type="ECO:0000259" key="7">
    <source>
        <dbReference type="PROSITE" id="PS50222"/>
    </source>
</evidence>
<dbReference type="SUPFAM" id="SSF57903">
    <property type="entry name" value="FYVE/PHD zinc finger"/>
    <property type="match status" value="1"/>
</dbReference>
<feature type="compositionally biased region" description="Low complexity" evidence="5">
    <location>
        <begin position="472"/>
        <end position="484"/>
    </location>
</feature>
<dbReference type="InterPro" id="IPR019787">
    <property type="entry name" value="Znf_PHD-finger"/>
</dbReference>
<keyword evidence="3" id="KW-0862">Zinc</keyword>
<dbReference type="InterPro" id="IPR001965">
    <property type="entry name" value="Znf_PHD"/>
</dbReference>
<dbReference type="InterPro" id="IPR013083">
    <property type="entry name" value="Znf_RING/FYVE/PHD"/>
</dbReference>
<dbReference type="EMBL" id="JACVVK020000216">
    <property type="protein sequence ID" value="KAK7484095.1"/>
    <property type="molecule type" value="Genomic_DNA"/>
</dbReference>
<comment type="caution">
    <text evidence="8">The sequence shown here is derived from an EMBL/GenBank/DDBJ whole genome shotgun (WGS) entry which is preliminary data.</text>
</comment>
<feature type="compositionally biased region" description="Polar residues" evidence="5">
    <location>
        <begin position="432"/>
        <end position="445"/>
    </location>
</feature>
<sequence>MGVCASKEKKSKSETSSNGTAQNAKDKKAAKKGKKSNNGGEGEDINLKSVGRKDSDIEDFAVPPQRGRSKSLRFGDFAQMDRVRKVDEGELLPIDIAFFQDGKVEPEELCHVCSVYTGSETLVCGVCYRAYHESCLAKIGQWSGPPDTGPEAGMWSCHQCANLGNLLTEEEVINVLKRLDKCGIRREDDLTLGDYMAYCHMSLQEDEGKILTRDKADNAKRRFQQVDTSKRGRITWCQFLNIETIRILNKRPKNALVRVLTAPELERARDAFRLLDTDMDGRITKAMAHDALDRSISWTEFLRDRAVYIIAERPSLRASPIDVSTCRRRGSARSITHVTSLPVDPEAVAAAVSPSPSATSHGGGRQAPGHLPLSKQMSSDRVTSGLRSGSRTPPGSGHSSARSSGCKSGPTTPVSKPSQGLPLLPPPPYCSRPTSSQRKATSVPSTPEKKFPPEMFTTAAPPPSPAHHPDVSRGSSHSAGSGAMRHSDSSESSWNTAHSGSSGQRGSINDPARREGVRRSSQGDSSGAAGSPAPTGHVTGKPPIGNSAHGRAVVAPPYGKLVERLQTGEWRKNQARSLVLPSDSLQLQVAPTFGNATGDVSTGRRPLSLV</sequence>
<dbReference type="InterPro" id="IPR019786">
    <property type="entry name" value="Zinc_finger_PHD-type_CS"/>
</dbReference>
<dbReference type="SUPFAM" id="SSF47473">
    <property type="entry name" value="EF-hand"/>
    <property type="match status" value="1"/>
</dbReference>